<evidence type="ECO:0000313" key="2">
    <source>
        <dbReference type="EMBL" id="SIS88091.1"/>
    </source>
</evidence>
<comment type="caution">
    <text evidence="2">The sequence shown here is derived from an EMBL/GenBank/DDBJ whole genome shotgun (WGS) entry which is preliminary data.</text>
</comment>
<gene>
    <name evidence="2" type="ORF">SAMN05421766_104591</name>
</gene>
<keyword evidence="1" id="KW-0812">Transmembrane</keyword>
<protein>
    <recommendedName>
        <fullName evidence="4">Mid2-like cell wall stress sensor domain protein</fullName>
    </recommendedName>
</protein>
<proteinExistence type="predicted"/>
<organism evidence="2 3">
    <name type="scientific">Zobellia uliginosa</name>
    <dbReference type="NCBI Taxonomy" id="143224"/>
    <lineage>
        <taxon>Bacteria</taxon>
        <taxon>Pseudomonadati</taxon>
        <taxon>Bacteroidota</taxon>
        <taxon>Flavobacteriia</taxon>
        <taxon>Flavobacteriales</taxon>
        <taxon>Flavobacteriaceae</taxon>
        <taxon>Zobellia</taxon>
    </lineage>
</organism>
<name>A0ABY1KWY7_9FLAO</name>
<feature type="transmembrane region" description="Helical" evidence="1">
    <location>
        <begin position="6"/>
        <end position="26"/>
    </location>
</feature>
<dbReference type="Proteomes" id="UP000185728">
    <property type="component" value="Unassembled WGS sequence"/>
</dbReference>
<sequence length="62" mass="7179">MFSTGQIVFAALFAISFIIIIFLAYKKDKKLHAKNYKGVIWVGVLFISFVIILLFLKHFLKN</sequence>
<evidence type="ECO:0000256" key="1">
    <source>
        <dbReference type="SAM" id="Phobius"/>
    </source>
</evidence>
<feature type="transmembrane region" description="Helical" evidence="1">
    <location>
        <begin position="38"/>
        <end position="60"/>
    </location>
</feature>
<keyword evidence="1" id="KW-0472">Membrane</keyword>
<reference evidence="2 3" key="1">
    <citation type="submission" date="2017-01" db="EMBL/GenBank/DDBJ databases">
        <authorList>
            <person name="Varghese N."/>
            <person name="Submissions S."/>
        </authorList>
    </citation>
    <scope>NUCLEOTIDE SEQUENCE [LARGE SCALE GENOMIC DNA]</scope>
    <source>
        <strain evidence="2 3">DSM 2061</strain>
    </source>
</reference>
<dbReference type="EMBL" id="FTOB01000004">
    <property type="protein sequence ID" value="SIS88091.1"/>
    <property type="molecule type" value="Genomic_DNA"/>
</dbReference>
<accession>A0ABY1KWY7</accession>
<keyword evidence="3" id="KW-1185">Reference proteome</keyword>
<evidence type="ECO:0000313" key="3">
    <source>
        <dbReference type="Proteomes" id="UP000185728"/>
    </source>
</evidence>
<keyword evidence="1" id="KW-1133">Transmembrane helix</keyword>
<evidence type="ECO:0008006" key="4">
    <source>
        <dbReference type="Google" id="ProtNLM"/>
    </source>
</evidence>